<evidence type="ECO:0000256" key="24">
    <source>
        <dbReference type="SAM" id="MobiDB-lite"/>
    </source>
</evidence>
<dbReference type="InterPro" id="IPR006612">
    <property type="entry name" value="THAP_Znf"/>
</dbReference>
<evidence type="ECO:0000256" key="21">
    <source>
        <dbReference type="PROSITE-ProRule" id="PRU00309"/>
    </source>
</evidence>
<keyword evidence="15" id="KW-0175">Coiled coil</keyword>
<comment type="caution">
    <text evidence="29">The sequence shown here is derived from an EMBL/GenBank/DDBJ whole genome shotgun (WGS) entry which is preliminary data.</text>
</comment>
<evidence type="ECO:0000256" key="6">
    <source>
        <dbReference type="ARBA" id="ARBA00022490"/>
    </source>
</evidence>
<dbReference type="InterPro" id="IPR045844">
    <property type="entry name" value="RRM_Ist3-like"/>
</dbReference>
<evidence type="ECO:0000256" key="11">
    <source>
        <dbReference type="ARBA" id="ARBA00022786"/>
    </source>
</evidence>
<evidence type="ECO:0000256" key="5">
    <source>
        <dbReference type="ARBA" id="ARBA00014199"/>
    </source>
</evidence>
<dbReference type="InterPro" id="IPR012677">
    <property type="entry name" value="Nucleotide-bd_a/b_plait_sf"/>
</dbReference>
<dbReference type="Proteomes" id="UP000719412">
    <property type="component" value="Unassembled WGS sequence"/>
</dbReference>
<comment type="pathway">
    <text evidence="3">Protein modification; protein ubiquitination.</text>
</comment>
<dbReference type="FunFam" id="1.10.10.10:FF:000161">
    <property type="entry name" value="Cullin 1"/>
    <property type="match status" value="1"/>
</dbReference>
<reference evidence="29" key="1">
    <citation type="journal article" date="2020" name="J Insects Food Feed">
        <title>The yellow mealworm (Tenebrio molitor) genome: a resource for the emerging insects as food and feed industry.</title>
        <authorList>
            <person name="Eriksson T."/>
            <person name="Andere A."/>
            <person name="Kelstrup H."/>
            <person name="Emery V."/>
            <person name="Picard C."/>
        </authorList>
    </citation>
    <scope>NUCLEOTIDE SEQUENCE</scope>
    <source>
        <strain evidence="29">Stoneville</strain>
        <tissue evidence="29">Whole head</tissue>
    </source>
</reference>
<feature type="region of interest" description="Disordered" evidence="24">
    <location>
        <begin position="2679"/>
        <end position="2775"/>
    </location>
</feature>
<dbReference type="Gene3D" id="4.10.1030.10">
    <property type="entry name" value="Ring Box Chain A, domain 5"/>
    <property type="match status" value="1"/>
</dbReference>
<evidence type="ECO:0000256" key="18">
    <source>
        <dbReference type="ARBA" id="ARBA00023273"/>
    </source>
</evidence>
<dbReference type="PROSITE" id="PS50102">
    <property type="entry name" value="RRM"/>
    <property type="match status" value="1"/>
</dbReference>
<evidence type="ECO:0000256" key="17">
    <source>
        <dbReference type="ARBA" id="ARBA00023212"/>
    </source>
</evidence>
<feature type="compositionally biased region" description="Basic residues" evidence="24">
    <location>
        <begin position="2703"/>
        <end position="2718"/>
    </location>
</feature>
<dbReference type="InterPro" id="IPR000195">
    <property type="entry name" value="Rab-GAP-TBC_dom"/>
</dbReference>
<dbReference type="InterPro" id="IPR036390">
    <property type="entry name" value="WH_DNA-bd_sf"/>
</dbReference>
<dbReference type="InterPro" id="IPR000504">
    <property type="entry name" value="RRM_dom"/>
</dbReference>
<comment type="similarity">
    <text evidence="4 22 23">Belongs to the cullin family.</text>
</comment>
<dbReference type="Pfam" id="PF00888">
    <property type="entry name" value="Cullin"/>
    <property type="match status" value="1"/>
</dbReference>
<dbReference type="GO" id="GO:0034451">
    <property type="term" value="C:centriolar satellite"/>
    <property type="evidence" value="ECO:0007669"/>
    <property type="project" value="UniProtKB-SubCell"/>
</dbReference>
<dbReference type="FunFam" id="1.20.1310.10:FF:000007">
    <property type="entry name" value="Cullin 1"/>
    <property type="match status" value="1"/>
</dbReference>
<dbReference type="InterPro" id="IPR035969">
    <property type="entry name" value="Rab-GAP_TBC_sf"/>
</dbReference>
<evidence type="ECO:0000313" key="29">
    <source>
        <dbReference type="EMBL" id="KAH0808669.1"/>
    </source>
</evidence>
<dbReference type="SMART" id="SM00980">
    <property type="entry name" value="THAP"/>
    <property type="match status" value="1"/>
</dbReference>
<dbReference type="PROSITE" id="PS50069">
    <property type="entry name" value="CULLIN_2"/>
    <property type="match status" value="1"/>
</dbReference>
<protein>
    <recommendedName>
        <fullName evidence="5">TBC1 domain family member 31</fullName>
    </recommendedName>
</protein>
<keyword evidence="12" id="KW-0970">Cilium biogenesis/degradation</keyword>
<dbReference type="GO" id="GO:0005829">
    <property type="term" value="C:cytosol"/>
    <property type="evidence" value="ECO:0007669"/>
    <property type="project" value="UniProtKB-ARBA"/>
</dbReference>
<feature type="domain" description="Cullin family profile" evidence="25">
    <location>
        <begin position="1268"/>
        <end position="1496"/>
    </location>
</feature>
<dbReference type="InterPro" id="IPR001373">
    <property type="entry name" value="Cullin_N"/>
</dbReference>
<evidence type="ECO:0000256" key="16">
    <source>
        <dbReference type="ARBA" id="ARBA00023125"/>
    </source>
</evidence>
<keyword evidence="13" id="KW-0862">Zinc</keyword>
<evidence type="ECO:0000256" key="15">
    <source>
        <dbReference type="ARBA" id="ARBA00023054"/>
    </source>
</evidence>
<dbReference type="InterPro" id="IPR001680">
    <property type="entry name" value="WD40_rpt"/>
</dbReference>
<evidence type="ECO:0000256" key="2">
    <source>
        <dbReference type="ARBA" id="ARBA00004607"/>
    </source>
</evidence>
<keyword evidence="18" id="KW-0966">Cell projection</keyword>
<dbReference type="SMART" id="SM00182">
    <property type="entry name" value="CULLIN"/>
    <property type="match status" value="1"/>
</dbReference>
<proteinExistence type="inferred from homology"/>
<dbReference type="FunFam" id="1.20.1310.10:FF:000019">
    <property type="entry name" value="Cullin 1"/>
    <property type="match status" value="1"/>
</dbReference>
<dbReference type="GO" id="GO:0006511">
    <property type="term" value="P:ubiquitin-dependent protein catabolic process"/>
    <property type="evidence" value="ECO:0007669"/>
    <property type="project" value="InterPro"/>
</dbReference>
<evidence type="ECO:0000256" key="14">
    <source>
        <dbReference type="ARBA" id="ARBA00022884"/>
    </source>
</evidence>
<keyword evidence="10 21" id="KW-0863">Zinc-finger</keyword>
<dbReference type="InterPro" id="IPR036388">
    <property type="entry name" value="WH-like_DNA-bd_sf"/>
</dbReference>
<keyword evidence="17" id="KW-0206">Cytoskeleton</keyword>
<evidence type="ECO:0000256" key="3">
    <source>
        <dbReference type="ARBA" id="ARBA00004906"/>
    </source>
</evidence>
<reference evidence="29" key="2">
    <citation type="submission" date="2021-08" db="EMBL/GenBank/DDBJ databases">
        <authorList>
            <person name="Eriksson T."/>
        </authorList>
    </citation>
    <scope>NUCLEOTIDE SEQUENCE</scope>
    <source>
        <strain evidence="29">Stoneville</strain>
        <tissue evidence="29">Whole head</tissue>
    </source>
</reference>
<feature type="compositionally biased region" description="Basic residues" evidence="24">
    <location>
        <begin position="2761"/>
        <end position="2775"/>
    </location>
</feature>
<dbReference type="EMBL" id="JABDTM020028610">
    <property type="protein sequence ID" value="KAH0808669.1"/>
    <property type="molecule type" value="Genomic_DNA"/>
</dbReference>
<dbReference type="InterPro" id="IPR048366">
    <property type="entry name" value="TNP-like_GBD"/>
</dbReference>
<dbReference type="InterPro" id="IPR035979">
    <property type="entry name" value="RBD_domain_sf"/>
</dbReference>
<dbReference type="GO" id="GO:0060090">
    <property type="term" value="F:molecular adaptor activity"/>
    <property type="evidence" value="ECO:0007669"/>
    <property type="project" value="UniProtKB-ARBA"/>
</dbReference>
<dbReference type="Gene3D" id="1.10.472.80">
    <property type="entry name" value="Ypt/Rab-GAP domain of gyp1p, domain 3"/>
    <property type="match status" value="1"/>
</dbReference>
<dbReference type="SMART" id="SM00320">
    <property type="entry name" value="WD40"/>
    <property type="match status" value="5"/>
</dbReference>
<dbReference type="PROSITE" id="PS50950">
    <property type="entry name" value="ZF_THAP"/>
    <property type="match status" value="1"/>
</dbReference>
<evidence type="ECO:0000256" key="20">
    <source>
        <dbReference type="PROSITE-ProRule" id="PRU00176"/>
    </source>
</evidence>
<organism evidence="29 30">
    <name type="scientific">Tenebrio molitor</name>
    <name type="common">Yellow mealworm beetle</name>
    <dbReference type="NCBI Taxonomy" id="7067"/>
    <lineage>
        <taxon>Eukaryota</taxon>
        <taxon>Metazoa</taxon>
        <taxon>Ecdysozoa</taxon>
        <taxon>Arthropoda</taxon>
        <taxon>Hexapoda</taxon>
        <taxon>Insecta</taxon>
        <taxon>Pterygota</taxon>
        <taxon>Neoptera</taxon>
        <taxon>Endopterygota</taxon>
        <taxon>Coleoptera</taxon>
        <taxon>Polyphaga</taxon>
        <taxon>Cucujiformia</taxon>
        <taxon>Tenebrionidae</taxon>
        <taxon>Tenebrio</taxon>
    </lineage>
</organism>
<keyword evidence="6" id="KW-0963">Cytoplasm</keyword>
<dbReference type="SUPFAM" id="SSF50978">
    <property type="entry name" value="WD40 repeat-like"/>
    <property type="match status" value="1"/>
</dbReference>
<dbReference type="FunFam" id="1.10.472.80:FF:000022">
    <property type="entry name" value="TBC1 domain family, member 31"/>
    <property type="match status" value="1"/>
</dbReference>
<feature type="compositionally biased region" description="Basic and acidic residues" evidence="24">
    <location>
        <begin position="2679"/>
        <end position="2691"/>
    </location>
</feature>
<dbReference type="Pfam" id="PF00076">
    <property type="entry name" value="RRM_1"/>
    <property type="match status" value="1"/>
</dbReference>
<dbReference type="Gene3D" id="1.10.10.10">
    <property type="entry name" value="Winged helix-like DNA-binding domain superfamily/Winged helix DNA-binding domain"/>
    <property type="match status" value="2"/>
</dbReference>
<dbReference type="FunFam" id="1.20.1310.10:FF:000011">
    <property type="entry name" value="Cullin 1"/>
    <property type="match status" value="1"/>
</dbReference>
<evidence type="ECO:0000256" key="13">
    <source>
        <dbReference type="ARBA" id="ARBA00022833"/>
    </source>
</evidence>
<dbReference type="SUPFAM" id="SSF75632">
    <property type="entry name" value="Cullin homology domain"/>
    <property type="match status" value="1"/>
</dbReference>
<dbReference type="GO" id="GO:0003723">
    <property type="term" value="F:RNA binding"/>
    <property type="evidence" value="ECO:0007669"/>
    <property type="project" value="UniProtKB-UniRule"/>
</dbReference>
<dbReference type="SUPFAM" id="SSF46785">
    <property type="entry name" value="Winged helix' DNA-binding domain"/>
    <property type="match status" value="1"/>
</dbReference>
<name>A0A8J6H5V4_TENMO</name>
<dbReference type="InterPro" id="IPR036322">
    <property type="entry name" value="WD40_repeat_dom_sf"/>
</dbReference>
<dbReference type="Pfam" id="PF21788">
    <property type="entry name" value="TNP-like_GBD"/>
    <property type="match status" value="1"/>
</dbReference>
<evidence type="ECO:0000256" key="22">
    <source>
        <dbReference type="PROSITE-ProRule" id="PRU00330"/>
    </source>
</evidence>
<evidence type="ECO:0000256" key="9">
    <source>
        <dbReference type="ARBA" id="ARBA00022737"/>
    </source>
</evidence>
<keyword evidence="14 20" id="KW-0694">RNA-binding</keyword>
<evidence type="ECO:0000256" key="8">
    <source>
        <dbReference type="ARBA" id="ARBA00022723"/>
    </source>
</evidence>
<dbReference type="GO" id="GO:0031625">
    <property type="term" value="F:ubiquitin protein ligase binding"/>
    <property type="evidence" value="ECO:0007669"/>
    <property type="project" value="InterPro"/>
</dbReference>
<evidence type="ECO:0000259" key="26">
    <source>
        <dbReference type="PROSITE" id="PS50086"/>
    </source>
</evidence>
<dbReference type="SMART" id="SM00360">
    <property type="entry name" value="RRM"/>
    <property type="match status" value="1"/>
</dbReference>
<evidence type="ECO:0000256" key="12">
    <source>
        <dbReference type="ARBA" id="ARBA00022794"/>
    </source>
</evidence>
<keyword evidence="16 21" id="KW-0238">DNA-binding</keyword>
<evidence type="ECO:0000313" key="30">
    <source>
        <dbReference type="Proteomes" id="UP000719412"/>
    </source>
</evidence>
<dbReference type="SUPFAM" id="SSF74788">
    <property type="entry name" value="Cullin repeat-like"/>
    <property type="match status" value="1"/>
</dbReference>
<dbReference type="InterPro" id="IPR019559">
    <property type="entry name" value="Cullin_neddylation_domain"/>
</dbReference>
<evidence type="ECO:0000256" key="19">
    <source>
        <dbReference type="ARBA" id="ARBA00034464"/>
    </source>
</evidence>
<dbReference type="Pfam" id="PF10557">
    <property type="entry name" value="Cullin_Nedd8"/>
    <property type="match status" value="1"/>
</dbReference>
<keyword evidence="30" id="KW-1185">Reference proteome</keyword>
<dbReference type="SUPFAM" id="SSF57716">
    <property type="entry name" value="Glucocorticoid receptor-like (DNA-binding domain)"/>
    <property type="match status" value="1"/>
</dbReference>
<dbReference type="Pfam" id="PF21789">
    <property type="entry name" value="TNP-like_RNaseH_C"/>
    <property type="match status" value="1"/>
</dbReference>
<sequence>MTTTRIRPCCVPGCTDKETARFSIPSDELVRQIWVSRINNPKLIEVPEHAVAYYRVCARHFHDMCFVTGSNNKKLQRYSLPTLNLIGFDLPSTKETCFRYPETPAAYPITPEKLRVALQNIPQTSSVATESPEWKIARTAVQKVYGKSKRRLISVDYSRASTSTSDISVDEMEIMPSTSNIAEISSENISTAERATSSSPHLVDKMKPLQRNCVLMFDEIALSTGLEYDQKSDSIKGFVDFGGAHKRPAFADHALVFMIKGVYRKWKQPTCYCYTEGTVSKGDLVRMIKEVVRNVRKTGLNVVASVCDQGATNVAAVNALLHDTNAECLRRGVENRYHRYTIDGDEVIHLYDYPHLMKGIRNALLTKDLSFTQNGREKIASWQHVVDAYRVDQKLGLYSQFVKLTDEHILPEKIKKMSVRHCTQVFSHKVASAIKARALISQELQPSSQFYLDPAASDTSDLLLFFDQLFDSVNGSQLRSQDGKTLRSAVTDATNHIPFWESSIVTLKSMYFTAPGSTKPVRTPSLKNWIFTLQSFIYLWRKVRGIGFKFLTPRAFNQDPLENFFSCVRGYAGANAKPTPTSFAHTTKALLVNNLVSPRAIGANCEDDGSLSYLDNLKSFLNTQVAITETPLVLAPVYPPEETVQLPAEDNMDLATAYVSGVIGKKLRKKLPACQSCQVNLETEEDLPEHMLIRSETTFLWTSEEMSNKNSVNNTAGLKQIDLDQIWGDLNAGIEHAYSQQHMPKYLYIQLYTHVYDYCTSVHQQANGRGSSSISTKNKKSQVGGGAQLVGLELYKRIREFLRNYLVTLLSVVVVDTERSSGQRGFSSGGGRDLIFAKINSDAEEEEFPGCRDLSVCGSSPSNEESIERFLFSHADQQRLTFASIVLENCSCLDHVMSRDLSIIDARPNNENHSNSRYFIFGSGITQVKNQAFIRDQSALDGMNRMGEGVLKFYTRQWEEYQFSSKVLNGICSYLNRHWVKRECEEGRKGIYEIYQLALVTWRDHLFKQLNKQVTTAVLKLIERERNGETINTRLVSGVINCYVELGLNEEEPGAKGPNLTVYKESFENMFLEDTERFYLKESNNFLAQNPVTEYMKKAEQRLLEEQKRVQVYLHETTSCRLAKTCERVLIKKHLDMFHSEFQQLLDADKDADLGRMYSLVARIPDGLGELRTLLEQHIAAQGGGPGFAASNRRVQIPDRRSHEFFLTDRFQDPKVYVNTILEVHKKYNALVLIAFNNDSGFVAALDKACGRFINANAVTKKANSSSKSPELLAKYCDLLLKKSSKNPEEAELEDTLNQVMVVFKYIEDKDVFQKFYSKMLAKRLVQHMSASDDAEASMISKLKQACGFEYTSKLQRMFQDIGVSKDLNEQFKSHLSKSNETLDIDFSIQVLSSGSWPFQQSFTFGLPTELERSVHRFTNFYSGQHSGRKLNWLYNMSKGELHTNCFKNRYTLQASTFQMAVLLQFNVAESWTIAQLEENTQIKTDFLVQVMQILLKAKLITCDDDENDLSPNSVVNLFLGYKNKKLRVNINIPMKTELKMEQETTHKHIEEDRKLLIQAAIVRIMKMRKILKHQQLVAEVLNQLSSRIAERTMNLNLSKENRIYKKLFNLKAPQSDGLVVNVHHTDKNSQKIRFVNCSFDKSGQVLALADNEGNVFVVDFNVNKFWNLPKVTGSCAIIKFSPFRDSEILAGAHRGPVHVVDVQTGFVSGTLTGHECPVRTISFANDFLCLTASIGEAILWDLQSNTKVQVLNLDHHCTLKHVSFVPVTSNILACFNDDVIQIWQFGTFELKTQIPPLVWFNHDVKSITFTLDGKVMVLGCRTPHLAVFLLSNYKLLRLVTLPEYIQTIKHVDFIPQLNDGGSNKIVAILSGRGTIYFYDIDQNVIISELVSSYEISKYDYSTTGSYIACVLCSGDVNIYDVVPYVVVPIKLKPVRAETVGRSVKLKKCLEKMDVVKERIREILEIEKLRVILKEGGEYPETYRVTIWEHLLELPCNRQQYNAIINHRMIVCFEDLCRKYPLENKRNLKNLKRLLDNLVTWCPFLLHVDYLPLLVFPFVKVFVNKPLACFEAVCTVIVNWCQFWFEYFPLPPVNVLAMVENVFMEHDPELLVFLTNKNVSTELYAWPILKTAFSEILTATAWKAFWDHVLTNEPAFLLCGVVAYNVLQRTALLSLKDQRQFKCFYDTHHPVDVKKLLSKTYHILRETSEAIHPRQYLHTFEKITPGEYPNFCDYPKTVVEMKSRKSDVLKEEMASLKTDEIDLFRKRLVSLDKLQDWEVQEEEKKRILEMENAIRKQLLDEQERVQTYYERVAALRQKFLEEDKVLASLKTKIAKEQQLESRRKYLSSLLEDVKFKKRDKDYALTKVEDQLLSQYSELLKNKYKIERLLRQDYLPTSTKISDEPSVLDKQQEVLAEEIDYARQSDKSQEQLTVLNLATGLAAMDELIGKVQMELEKEREGSVDSSAADKRVVQLRAETRELASEVNNLIRLLAELRSMENMKNVIKLSEQELYTGNKTSWHDQYRDSAWVFIGGLPYDLSEGDIVCIFSQYGEVVNLNLIREKDTGKSKGFCFLCYEDQRSTVLAVDNFNGIKILNRTVRVDHVSNYKIPKQGKKTDAETKKLYEEGCAPKPVPVQVPIKGPVKVKKDPDDFRETLVDLVASEIKLPARLPIYTVKQEKKDDDEVTVKSETKDDEDLSEKKEKKSKKDKKKKKNKKRHTSDSDGSDSDSKKKKKKRKDKKRAKDESGSDYSAEDSEDSEKRKRSPSPHSTKKSRR</sequence>
<dbReference type="GO" id="GO:0060271">
    <property type="term" value="P:cilium assembly"/>
    <property type="evidence" value="ECO:0007669"/>
    <property type="project" value="UniProtKB-ARBA"/>
</dbReference>
<dbReference type="SUPFAM" id="SSF47923">
    <property type="entry name" value="Ypt/Rab-GAP domain of gyp1p"/>
    <property type="match status" value="1"/>
</dbReference>
<keyword evidence="8" id="KW-0479">Metal-binding</keyword>
<dbReference type="Pfam" id="PF21787">
    <property type="entry name" value="TNP-like_RNaseH_N"/>
    <property type="match status" value="1"/>
</dbReference>
<feature type="compositionally biased region" description="Basic residues" evidence="24">
    <location>
        <begin position="2730"/>
        <end position="2740"/>
    </location>
</feature>
<dbReference type="FunFam" id="4.10.1030.10:FF:000001">
    <property type="entry name" value="Putative Cullin-1"/>
    <property type="match status" value="1"/>
</dbReference>
<dbReference type="InterPro" id="IPR036317">
    <property type="entry name" value="Cullin_homology_sf"/>
</dbReference>
<dbReference type="SMART" id="SM00884">
    <property type="entry name" value="Cullin_Nedd8"/>
    <property type="match status" value="1"/>
</dbReference>
<evidence type="ECO:0000256" key="7">
    <source>
        <dbReference type="ARBA" id="ARBA00022574"/>
    </source>
</evidence>
<dbReference type="InterPro" id="IPR016158">
    <property type="entry name" value="Cullin_homology"/>
</dbReference>
<dbReference type="CDD" id="cd12411">
    <property type="entry name" value="RRM_ist3_like"/>
    <property type="match status" value="1"/>
</dbReference>
<dbReference type="InterPro" id="IPR048365">
    <property type="entry name" value="TNP-like_RNaseH_N"/>
</dbReference>
<dbReference type="Gene3D" id="1.20.1310.10">
    <property type="entry name" value="Cullin Repeats"/>
    <property type="match status" value="5"/>
</dbReference>
<dbReference type="Pfam" id="PF05485">
    <property type="entry name" value="THAP"/>
    <property type="match status" value="1"/>
</dbReference>
<evidence type="ECO:0000259" key="25">
    <source>
        <dbReference type="PROSITE" id="PS50069"/>
    </source>
</evidence>
<dbReference type="Gene3D" id="2.130.10.10">
    <property type="entry name" value="YVTN repeat-like/Quinoprotein amine dehydrogenase"/>
    <property type="match status" value="1"/>
</dbReference>
<gene>
    <name evidence="29" type="ORF">GEV33_014124</name>
</gene>
<dbReference type="FunFam" id="3.30.70.330:FF:000962">
    <property type="entry name" value="RBMX2 ortholog"/>
    <property type="match status" value="1"/>
</dbReference>
<keyword evidence="11" id="KW-0833">Ubl conjugation pathway</keyword>
<comment type="function">
    <text evidence="19">Molecular adapter which is involved in cilium biogenesis. Part of a functional complex including OFD1 a centriolar protein involved in cilium assembly. Could regulate the cAMP-dependent phosphorylation of OFD1, and its subsequent ubiquitination by PJA2 which ultimately leads to its proteasomal degradation.</text>
</comment>
<evidence type="ECO:0000256" key="1">
    <source>
        <dbReference type="ARBA" id="ARBA00004120"/>
    </source>
</evidence>
<dbReference type="InterPro" id="IPR059120">
    <property type="entry name" value="Cullin-like_AB"/>
</dbReference>
<evidence type="ECO:0000256" key="4">
    <source>
        <dbReference type="ARBA" id="ARBA00006019"/>
    </source>
</evidence>
<comment type="subcellular location">
    <subcellularLocation>
        <location evidence="1">Cytoplasm</location>
        <location evidence="1">Cytoskeleton</location>
        <location evidence="1">Cilium basal body</location>
    </subcellularLocation>
    <subcellularLocation>
        <location evidence="2">Cytoplasm</location>
        <location evidence="2">Cytoskeleton</location>
        <location evidence="2">Microtubule organizing center</location>
        <location evidence="2">Centrosome</location>
        <location evidence="2">Centriolar satellite</location>
    </subcellularLocation>
</comment>
<dbReference type="PROSITE" id="PS50086">
    <property type="entry name" value="TBC_RABGAP"/>
    <property type="match status" value="1"/>
</dbReference>
<dbReference type="InterPro" id="IPR016159">
    <property type="entry name" value="Cullin_repeat-like_dom_sf"/>
</dbReference>
<evidence type="ECO:0000259" key="27">
    <source>
        <dbReference type="PROSITE" id="PS50102"/>
    </source>
</evidence>
<dbReference type="SUPFAM" id="SSF54928">
    <property type="entry name" value="RNA-binding domain, RBD"/>
    <property type="match status" value="1"/>
</dbReference>
<dbReference type="GO" id="GO:0000398">
    <property type="term" value="P:mRNA splicing, via spliceosome"/>
    <property type="evidence" value="ECO:0007669"/>
    <property type="project" value="InterPro"/>
</dbReference>
<accession>A0A8J6H5V4</accession>
<dbReference type="Gene3D" id="3.30.70.330">
    <property type="match status" value="1"/>
</dbReference>
<evidence type="ECO:0000256" key="10">
    <source>
        <dbReference type="ARBA" id="ARBA00022771"/>
    </source>
</evidence>
<dbReference type="GO" id="GO:0003677">
    <property type="term" value="F:DNA binding"/>
    <property type="evidence" value="ECO:0007669"/>
    <property type="project" value="UniProtKB-UniRule"/>
</dbReference>
<dbReference type="InterPro" id="IPR048367">
    <property type="entry name" value="TNP-like_RNaseH_C"/>
</dbReference>
<evidence type="ECO:0000259" key="28">
    <source>
        <dbReference type="PROSITE" id="PS50950"/>
    </source>
</evidence>
<dbReference type="InterPro" id="IPR015943">
    <property type="entry name" value="WD40/YVTN_repeat-like_dom_sf"/>
</dbReference>
<dbReference type="GO" id="GO:0008270">
    <property type="term" value="F:zinc ion binding"/>
    <property type="evidence" value="ECO:0007669"/>
    <property type="project" value="UniProtKB-KW"/>
</dbReference>
<keyword evidence="7" id="KW-0853">WD repeat</keyword>
<feature type="domain" description="THAP-type" evidence="28">
    <location>
        <begin position="1"/>
        <end position="84"/>
    </location>
</feature>
<feature type="domain" description="RRM" evidence="27">
    <location>
        <begin position="2528"/>
        <end position="2606"/>
    </location>
</feature>
<dbReference type="InterPro" id="IPR045093">
    <property type="entry name" value="Cullin"/>
</dbReference>
<evidence type="ECO:0000256" key="23">
    <source>
        <dbReference type="RuleBase" id="RU003829"/>
    </source>
</evidence>
<dbReference type="PANTHER" id="PTHR11932">
    <property type="entry name" value="CULLIN"/>
    <property type="match status" value="1"/>
</dbReference>
<feature type="domain" description="Rab-GAP TBC" evidence="26">
    <location>
        <begin position="1978"/>
        <end position="2153"/>
    </location>
</feature>
<dbReference type="Pfam" id="PF26557">
    <property type="entry name" value="Cullin_AB"/>
    <property type="match status" value="1"/>
</dbReference>
<keyword evidence="9" id="KW-0677">Repeat</keyword>